<dbReference type="AlphaFoldDB" id="A0A812K477"/>
<gene>
    <name evidence="4" type="primary">COL4A2</name>
    <name evidence="4" type="ORF">SPIL2461_LOCUS2856</name>
</gene>
<feature type="compositionally biased region" description="Low complexity" evidence="1">
    <location>
        <begin position="344"/>
        <end position="365"/>
    </location>
</feature>
<comment type="caution">
    <text evidence="4">The sequence shown here is derived from an EMBL/GenBank/DDBJ whole genome shotgun (WGS) entry which is preliminary data.</text>
</comment>
<feature type="region of interest" description="Disordered" evidence="1">
    <location>
        <begin position="160"/>
        <end position="220"/>
    </location>
</feature>
<evidence type="ECO:0000256" key="1">
    <source>
        <dbReference type="SAM" id="MobiDB-lite"/>
    </source>
</evidence>
<evidence type="ECO:0000256" key="3">
    <source>
        <dbReference type="SAM" id="SignalP"/>
    </source>
</evidence>
<keyword evidence="2" id="KW-1133">Transmembrane helix</keyword>
<evidence type="ECO:0000256" key="2">
    <source>
        <dbReference type="SAM" id="Phobius"/>
    </source>
</evidence>
<feature type="transmembrane region" description="Helical" evidence="2">
    <location>
        <begin position="373"/>
        <end position="395"/>
    </location>
</feature>
<sequence length="396" mass="42766">MVSLPPTSRAPVLCFLQACFLVSQRLCAASSVELTATGFARLHREQHEHEKSQEGLQTHLLRREDLRLVSRDTAKQSFEPAALAQQHQARDVNEKHTLEVAESPDDTAIDAVDERAFASTPEPILEDALAPIDENQSISGASGRPALVVAGMYGEAGFEGPRGATGPAGPAGPQGPAGASVVGHSGAPGTPGNPGSKGKMGNVGARGAQGPAGTPGGPPPELDKWSKLLNYYTEIIYRMESSATIHVRGFNREASMLQQHSALFKARTETLNNRSAELHHYMVDNYKRMVKSVSSAREVDGFVHGMPQATSLSALHEAQQLYPAYLGTQRVAMAMQAAAIQRQQRQQLQQRQQYSQSQSRHSQSSSRKHSKSAATFTCPITIYMYLAAIMAKALFL</sequence>
<organism evidence="4 5">
    <name type="scientific">Symbiodinium pilosum</name>
    <name type="common">Dinoflagellate</name>
    <dbReference type="NCBI Taxonomy" id="2952"/>
    <lineage>
        <taxon>Eukaryota</taxon>
        <taxon>Sar</taxon>
        <taxon>Alveolata</taxon>
        <taxon>Dinophyceae</taxon>
        <taxon>Suessiales</taxon>
        <taxon>Symbiodiniaceae</taxon>
        <taxon>Symbiodinium</taxon>
    </lineage>
</organism>
<dbReference type="OrthoDB" id="448199at2759"/>
<feature type="chain" id="PRO_5032952037" evidence="3">
    <location>
        <begin position="30"/>
        <end position="396"/>
    </location>
</feature>
<feature type="region of interest" description="Disordered" evidence="1">
    <location>
        <begin position="344"/>
        <end position="370"/>
    </location>
</feature>
<name>A0A812K477_SYMPI</name>
<proteinExistence type="predicted"/>
<feature type="signal peptide" evidence="3">
    <location>
        <begin position="1"/>
        <end position="29"/>
    </location>
</feature>
<accession>A0A812K477</accession>
<keyword evidence="2" id="KW-0472">Membrane</keyword>
<reference evidence="4" key="1">
    <citation type="submission" date="2021-02" db="EMBL/GenBank/DDBJ databases">
        <authorList>
            <person name="Dougan E. K."/>
            <person name="Rhodes N."/>
            <person name="Thang M."/>
            <person name="Chan C."/>
        </authorList>
    </citation>
    <scope>NUCLEOTIDE SEQUENCE</scope>
</reference>
<dbReference type="EMBL" id="CAJNIZ010003223">
    <property type="protein sequence ID" value="CAE7220109.1"/>
    <property type="molecule type" value="Genomic_DNA"/>
</dbReference>
<protein>
    <submittedName>
        <fullName evidence="4">COL4A2 protein</fullName>
    </submittedName>
</protein>
<evidence type="ECO:0000313" key="5">
    <source>
        <dbReference type="Proteomes" id="UP000649617"/>
    </source>
</evidence>
<keyword evidence="2" id="KW-0812">Transmembrane</keyword>
<dbReference type="Proteomes" id="UP000649617">
    <property type="component" value="Unassembled WGS sequence"/>
</dbReference>
<keyword evidence="3" id="KW-0732">Signal</keyword>
<keyword evidence="5" id="KW-1185">Reference proteome</keyword>
<evidence type="ECO:0000313" key="4">
    <source>
        <dbReference type="EMBL" id="CAE7220109.1"/>
    </source>
</evidence>